<dbReference type="GO" id="GO:0005615">
    <property type="term" value="C:extracellular space"/>
    <property type="evidence" value="ECO:0007669"/>
    <property type="project" value="TreeGrafter"/>
</dbReference>
<protein>
    <submittedName>
        <fullName evidence="5">Uncharacterized protein</fullName>
    </submittedName>
</protein>
<feature type="chain" id="PRO_5040282031" evidence="4">
    <location>
        <begin position="18"/>
        <end position="244"/>
    </location>
</feature>
<gene>
    <name evidence="5" type="ORF">CEUTPL_LOCUS8359</name>
</gene>
<dbReference type="GO" id="GO:0007623">
    <property type="term" value="P:circadian rhythm"/>
    <property type="evidence" value="ECO:0007669"/>
    <property type="project" value="UniProtKB-ARBA"/>
</dbReference>
<dbReference type="PANTHER" id="PTHR11008">
    <property type="entry name" value="PROTEIN TAKEOUT-LIKE PROTEIN"/>
    <property type="match status" value="1"/>
</dbReference>
<dbReference type="Pfam" id="PF06585">
    <property type="entry name" value="JHBP"/>
    <property type="match status" value="1"/>
</dbReference>
<dbReference type="SMART" id="SM00700">
    <property type="entry name" value="JHBP"/>
    <property type="match status" value="1"/>
</dbReference>
<dbReference type="InterPro" id="IPR010562">
    <property type="entry name" value="Haemolymph_juvenile_hormone-bd"/>
</dbReference>
<reference evidence="5" key="1">
    <citation type="submission" date="2022-01" db="EMBL/GenBank/DDBJ databases">
        <authorList>
            <person name="King R."/>
        </authorList>
    </citation>
    <scope>NUCLEOTIDE SEQUENCE</scope>
</reference>
<evidence type="ECO:0000313" key="5">
    <source>
        <dbReference type="EMBL" id="CAG9767803.1"/>
    </source>
</evidence>
<dbReference type="EMBL" id="OU892280">
    <property type="protein sequence ID" value="CAG9767803.1"/>
    <property type="molecule type" value="Genomic_DNA"/>
</dbReference>
<evidence type="ECO:0000256" key="1">
    <source>
        <dbReference type="ARBA" id="ARBA00022729"/>
    </source>
</evidence>
<evidence type="ECO:0000256" key="2">
    <source>
        <dbReference type="ARBA" id="ARBA00023108"/>
    </source>
</evidence>
<sequence>MWIFLLTLTLFVNGYYGENFGFCNFKNPNPNKCLLSSIQSAVKMLRPGMPQYGMKPLDPLHTDKLTFGSGNGPVQLTQYYDNITVTGLSDSILNKAHYDEADDIVTILFSATCPLATQIAHYHAKGQISTLPVFGDGEAILKLVNLQLLLEFKCKKVQKSGKTHLKINSLFLNMVPEKVTMYFGNLFDGNKLLGDNINKVLNDEWQAMWTDVKSEVEKGYGKIFRDYAQVFFDKVPSDQIFIKN</sequence>
<evidence type="ECO:0000256" key="3">
    <source>
        <dbReference type="ARBA" id="ARBA00060902"/>
    </source>
</evidence>
<keyword evidence="1 4" id="KW-0732">Signal</keyword>
<accession>A0A9N9QJH5</accession>
<dbReference type="PANTHER" id="PTHR11008:SF32">
    <property type="entry name" value="CIRCADIAN CLOCK-CONTROLLED PROTEIN DAYWAKE-RELATED"/>
    <property type="match status" value="1"/>
</dbReference>
<keyword evidence="6" id="KW-1185">Reference proteome</keyword>
<keyword evidence="2" id="KW-0090">Biological rhythms</keyword>
<dbReference type="OrthoDB" id="8190514at2759"/>
<evidence type="ECO:0000256" key="4">
    <source>
        <dbReference type="SAM" id="SignalP"/>
    </source>
</evidence>
<proteinExistence type="inferred from homology"/>
<dbReference type="Gene3D" id="3.15.10.30">
    <property type="entry name" value="Haemolymph juvenile hormone binding protein"/>
    <property type="match status" value="1"/>
</dbReference>
<feature type="signal peptide" evidence="4">
    <location>
        <begin position="1"/>
        <end position="17"/>
    </location>
</feature>
<comment type="similarity">
    <text evidence="3">Belongs to the TO family.</text>
</comment>
<dbReference type="Proteomes" id="UP001152799">
    <property type="component" value="Chromosome 4"/>
</dbReference>
<evidence type="ECO:0000313" key="6">
    <source>
        <dbReference type="Proteomes" id="UP001152799"/>
    </source>
</evidence>
<dbReference type="FunFam" id="3.15.10.30:FF:000001">
    <property type="entry name" value="Takeout-like protein 1"/>
    <property type="match status" value="1"/>
</dbReference>
<dbReference type="AlphaFoldDB" id="A0A9N9QJH5"/>
<dbReference type="InterPro" id="IPR038606">
    <property type="entry name" value="To_sf"/>
</dbReference>
<organism evidence="5 6">
    <name type="scientific">Ceutorhynchus assimilis</name>
    <name type="common">cabbage seed weevil</name>
    <dbReference type="NCBI Taxonomy" id="467358"/>
    <lineage>
        <taxon>Eukaryota</taxon>
        <taxon>Metazoa</taxon>
        <taxon>Ecdysozoa</taxon>
        <taxon>Arthropoda</taxon>
        <taxon>Hexapoda</taxon>
        <taxon>Insecta</taxon>
        <taxon>Pterygota</taxon>
        <taxon>Neoptera</taxon>
        <taxon>Endopterygota</taxon>
        <taxon>Coleoptera</taxon>
        <taxon>Polyphaga</taxon>
        <taxon>Cucujiformia</taxon>
        <taxon>Curculionidae</taxon>
        <taxon>Ceutorhynchinae</taxon>
        <taxon>Ceutorhynchus</taxon>
    </lineage>
</organism>
<name>A0A9N9QJH5_9CUCU</name>